<name>A0A9K3DQ77_HELAN</name>
<gene>
    <name evidence="1" type="ORF">HanXRQr2_Chr16g0728301</name>
</gene>
<accession>A0A9K3DQ77</accession>
<organism evidence="1 2">
    <name type="scientific">Helianthus annuus</name>
    <name type="common">Common sunflower</name>
    <dbReference type="NCBI Taxonomy" id="4232"/>
    <lineage>
        <taxon>Eukaryota</taxon>
        <taxon>Viridiplantae</taxon>
        <taxon>Streptophyta</taxon>
        <taxon>Embryophyta</taxon>
        <taxon>Tracheophyta</taxon>
        <taxon>Spermatophyta</taxon>
        <taxon>Magnoliopsida</taxon>
        <taxon>eudicotyledons</taxon>
        <taxon>Gunneridae</taxon>
        <taxon>Pentapetalae</taxon>
        <taxon>asterids</taxon>
        <taxon>campanulids</taxon>
        <taxon>Asterales</taxon>
        <taxon>Asteraceae</taxon>
        <taxon>Asteroideae</taxon>
        <taxon>Heliantheae alliance</taxon>
        <taxon>Heliantheae</taxon>
        <taxon>Helianthus</taxon>
    </lineage>
</organism>
<comment type="caution">
    <text evidence="1">The sequence shown here is derived from an EMBL/GenBank/DDBJ whole genome shotgun (WGS) entry which is preliminary data.</text>
</comment>
<dbReference type="Proteomes" id="UP000215914">
    <property type="component" value="Unassembled WGS sequence"/>
</dbReference>
<keyword evidence="2" id="KW-1185">Reference proteome</keyword>
<dbReference type="EMBL" id="MNCJ02000331">
    <property type="protein sequence ID" value="KAF5758357.1"/>
    <property type="molecule type" value="Genomic_DNA"/>
</dbReference>
<dbReference type="Gramene" id="mRNA:HanXRQr2_Chr16g0728301">
    <property type="protein sequence ID" value="CDS:HanXRQr2_Chr16g0728301.1"/>
    <property type="gene ID" value="HanXRQr2_Chr16g0728301"/>
</dbReference>
<evidence type="ECO:0000313" key="1">
    <source>
        <dbReference type="EMBL" id="KAF5758357.1"/>
    </source>
</evidence>
<evidence type="ECO:0000313" key="2">
    <source>
        <dbReference type="Proteomes" id="UP000215914"/>
    </source>
</evidence>
<protein>
    <submittedName>
        <fullName evidence="1">Uncharacterized protein</fullName>
    </submittedName>
</protein>
<sequence>MYFCFHKSSLDARYLSSEQTQLTFAISTPESDSRILSLSSVGSCIKQGGTWRPAFSHKSISSGNEIPSFIFLQNSKTCFSGSTLAISLFSAMVATTAPQFAHTTFKNGTSLSSSMSTECTIVPLTKDP</sequence>
<reference evidence="1" key="2">
    <citation type="submission" date="2020-06" db="EMBL/GenBank/DDBJ databases">
        <title>Helianthus annuus Genome sequencing and assembly Release 2.</title>
        <authorList>
            <person name="Gouzy J."/>
            <person name="Langlade N."/>
            <person name="Munos S."/>
        </authorList>
    </citation>
    <scope>NUCLEOTIDE SEQUENCE</scope>
    <source>
        <tissue evidence="1">Leaves</tissue>
    </source>
</reference>
<proteinExistence type="predicted"/>
<dbReference type="AlphaFoldDB" id="A0A9K3DQ77"/>
<reference evidence="1" key="1">
    <citation type="journal article" date="2017" name="Nature">
        <title>The sunflower genome provides insights into oil metabolism, flowering and Asterid evolution.</title>
        <authorList>
            <person name="Badouin H."/>
            <person name="Gouzy J."/>
            <person name="Grassa C.J."/>
            <person name="Murat F."/>
            <person name="Staton S.E."/>
            <person name="Cottret L."/>
            <person name="Lelandais-Briere C."/>
            <person name="Owens G.L."/>
            <person name="Carrere S."/>
            <person name="Mayjonade B."/>
            <person name="Legrand L."/>
            <person name="Gill N."/>
            <person name="Kane N.C."/>
            <person name="Bowers J.E."/>
            <person name="Hubner S."/>
            <person name="Bellec A."/>
            <person name="Berard A."/>
            <person name="Berges H."/>
            <person name="Blanchet N."/>
            <person name="Boniface M.C."/>
            <person name="Brunel D."/>
            <person name="Catrice O."/>
            <person name="Chaidir N."/>
            <person name="Claudel C."/>
            <person name="Donnadieu C."/>
            <person name="Faraut T."/>
            <person name="Fievet G."/>
            <person name="Helmstetter N."/>
            <person name="King M."/>
            <person name="Knapp S.J."/>
            <person name="Lai Z."/>
            <person name="Le Paslier M.C."/>
            <person name="Lippi Y."/>
            <person name="Lorenzon L."/>
            <person name="Mandel J.R."/>
            <person name="Marage G."/>
            <person name="Marchand G."/>
            <person name="Marquand E."/>
            <person name="Bret-Mestries E."/>
            <person name="Morien E."/>
            <person name="Nambeesan S."/>
            <person name="Nguyen T."/>
            <person name="Pegot-Espagnet P."/>
            <person name="Pouilly N."/>
            <person name="Raftis F."/>
            <person name="Sallet E."/>
            <person name="Schiex T."/>
            <person name="Thomas J."/>
            <person name="Vandecasteele C."/>
            <person name="Vares D."/>
            <person name="Vear F."/>
            <person name="Vautrin S."/>
            <person name="Crespi M."/>
            <person name="Mangin B."/>
            <person name="Burke J.M."/>
            <person name="Salse J."/>
            <person name="Munos S."/>
            <person name="Vincourt P."/>
            <person name="Rieseberg L.H."/>
            <person name="Langlade N.B."/>
        </authorList>
    </citation>
    <scope>NUCLEOTIDE SEQUENCE</scope>
    <source>
        <tissue evidence="1">Leaves</tissue>
    </source>
</reference>